<dbReference type="SUPFAM" id="SSF54117">
    <property type="entry name" value="Interleukin 8-like chemokines"/>
    <property type="match status" value="1"/>
</dbReference>
<evidence type="ECO:0000259" key="4">
    <source>
        <dbReference type="SMART" id="SM00199"/>
    </source>
</evidence>
<evidence type="ECO:0000256" key="1">
    <source>
        <dbReference type="ARBA" id="ARBA00022514"/>
    </source>
</evidence>
<reference evidence="5" key="2">
    <citation type="submission" date="2025-08" db="UniProtKB">
        <authorList>
            <consortium name="Ensembl"/>
        </authorList>
    </citation>
    <scope>IDENTIFICATION</scope>
    <source>
        <strain evidence="5">Thorbecke</strain>
    </source>
</reference>
<dbReference type="GO" id="GO:0005615">
    <property type="term" value="C:extracellular space"/>
    <property type="evidence" value="ECO:0007669"/>
    <property type="project" value="UniProtKB-KW"/>
</dbReference>
<evidence type="ECO:0000256" key="2">
    <source>
        <dbReference type="ARBA" id="ARBA00023157"/>
    </source>
</evidence>
<keyword evidence="3" id="KW-0732">Signal</keyword>
<proteinExistence type="predicted"/>
<dbReference type="GeneTree" id="ENSGT00940000166352"/>
<evidence type="ECO:0000256" key="3">
    <source>
        <dbReference type="SAM" id="SignalP"/>
    </source>
</evidence>
<dbReference type="eggNOG" id="ENOG502SWZ0">
    <property type="taxonomic scope" value="Eukaryota"/>
</dbReference>
<accession>G1TQN0</accession>
<dbReference type="CDD" id="cd00272">
    <property type="entry name" value="Chemokine_CC"/>
    <property type="match status" value="1"/>
</dbReference>
<dbReference type="GO" id="GO:0008009">
    <property type="term" value="F:chemokine activity"/>
    <property type="evidence" value="ECO:0007669"/>
    <property type="project" value="InterPro"/>
</dbReference>
<dbReference type="Gene3D" id="2.40.50.40">
    <property type="match status" value="1"/>
</dbReference>
<evidence type="ECO:0000313" key="5">
    <source>
        <dbReference type="Ensembl" id="ENSOCUP00000019325.2"/>
    </source>
</evidence>
<evidence type="ECO:0000313" key="6">
    <source>
        <dbReference type="Proteomes" id="UP000001811"/>
    </source>
</evidence>
<dbReference type="SMR" id="G1TQN0"/>
<dbReference type="EMBL" id="AAGW02052842">
    <property type="status" value="NOT_ANNOTATED_CDS"/>
    <property type="molecule type" value="Genomic_DNA"/>
</dbReference>
<dbReference type="InParanoid" id="G1TQN0"/>
<feature type="signal peptide" evidence="3">
    <location>
        <begin position="1"/>
        <end position="33"/>
    </location>
</feature>
<dbReference type="Ensembl" id="ENSOCUT00000023209.2">
    <property type="protein sequence ID" value="ENSOCUP00000019325.2"/>
    <property type="gene ID" value="ENSOCUG00000026533.2"/>
</dbReference>
<dbReference type="Proteomes" id="UP000001811">
    <property type="component" value="Chromosome 5"/>
</dbReference>
<feature type="chain" id="PRO_5023816512" description="Chemokine interleukin-8-like domain-containing protein" evidence="3">
    <location>
        <begin position="34"/>
        <end position="106"/>
    </location>
</feature>
<reference evidence="5" key="3">
    <citation type="submission" date="2025-09" db="UniProtKB">
        <authorList>
            <consortium name="Ensembl"/>
        </authorList>
    </citation>
    <scope>IDENTIFICATION</scope>
    <source>
        <strain evidence="5">Thorbecke</strain>
    </source>
</reference>
<dbReference type="HOGENOM" id="CLU_141716_6_0_1"/>
<keyword evidence="6" id="KW-1185">Reference proteome</keyword>
<dbReference type="SMART" id="SM00199">
    <property type="entry name" value="SCY"/>
    <property type="match status" value="1"/>
</dbReference>
<dbReference type="PaxDb" id="9986-ENSOCUP00000019325"/>
<dbReference type="STRING" id="9986.ENSOCUP00000019325"/>
<dbReference type="InterPro" id="IPR036048">
    <property type="entry name" value="Interleukin_8-like_sf"/>
</dbReference>
<protein>
    <recommendedName>
        <fullName evidence="4">Chemokine interleukin-8-like domain-containing protein</fullName>
    </recommendedName>
</protein>
<dbReference type="InterPro" id="IPR001811">
    <property type="entry name" value="Chemokine_IL8-like_dom"/>
</dbReference>
<reference evidence="5 6" key="1">
    <citation type="journal article" date="2011" name="Nature">
        <title>A high-resolution map of human evolutionary constraint using 29 mammals.</title>
        <authorList>
            <person name="Lindblad-Toh K."/>
            <person name="Garber M."/>
            <person name="Zuk O."/>
            <person name="Lin M.F."/>
            <person name="Parker B.J."/>
            <person name="Washietl S."/>
            <person name="Kheradpour P."/>
            <person name="Ernst J."/>
            <person name="Jordan G."/>
            <person name="Mauceli E."/>
            <person name="Ward L.D."/>
            <person name="Lowe C.B."/>
            <person name="Holloway A.K."/>
            <person name="Clamp M."/>
            <person name="Gnerre S."/>
            <person name="Alfoldi J."/>
            <person name="Beal K."/>
            <person name="Chang J."/>
            <person name="Clawson H."/>
            <person name="Cuff J."/>
            <person name="Di Palma F."/>
            <person name="Fitzgerald S."/>
            <person name="Flicek P."/>
            <person name="Guttman M."/>
            <person name="Hubisz M.J."/>
            <person name="Jaffe D.B."/>
            <person name="Jungreis I."/>
            <person name="Kent W.J."/>
            <person name="Kostka D."/>
            <person name="Lara M."/>
            <person name="Martins A.L."/>
            <person name="Massingham T."/>
            <person name="Moltke I."/>
            <person name="Raney B.J."/>
            <person name="Rasmussen M.D."/>
            <person name="Robinson J."/>
            <person name="Stark A."/>
            <person name="Vilella A.J."/>
            <person name="Wen J."/>
            <person name="Xie X."/>
            <person name="Zody M.C."/>
            <person name="Baldwin J."/>
            <person name="Bloom T."/>
            <person name="Chin C.W."/>
            <person name="Heiman D."/>
            <person name="Nicol R."/>
            <person name="Nusbaum C."/>
            <person name="Young S."/>
            <person name="Wilkinson J."/>
            <person name="Worley K.C."/>
            <person name="Kovar C.L."/>
            <person name="Muzny D.M."/>
            <person name="Gibbs R.A."/>
            <person name="Cree A."/>
            <person name="Dihn H.H."/>
            <person name="Fowler G."/>
            <person name="Jhangiani S."/>
            <person name="Joshi V."/>
            <person name="Lee S."/>
            <person name="Lewis L.R."/>
            <person name="Nazareth L.V."/>
            <person name="Okwuonu G."/>
            <person name="Santibanez J."/>
            <person name="Warren W.C."/>
            <person name="Mardis E.R."/>
            <person name="Weinstock G.M."/>
            <person name="Wilson R.K."/>
            <person name="Delehaunty K."/>
            <person name="Dooling D."/>
            <person name="Fronik C."/>
            <person name="Fulton L."/>
            <person name="Fulton B."/>
            <person name="Graves T."/>
            <person name="Minx P."/>
            <person name="Sodergren E."/>
            <person name="Birney E."/>
            <person name="Margulies E.H."/>
            <person name="Herrero J."/>
            <person name="Green E.D."/>
            <person name="Haussler D."/>
            <person name="Siepel A."/>
            <person name="Goldman N."/>
            <person name="Pollard K.S."/>
            <person name="Pedersen J.S."/>
            <person name="Lander E.S."/>
            <person name="Kellis M."/>
        </authorList>
    </citation>
    <scope>NUCLEOTIDE SEQUENCE [LARGE SCALE GENOMIC DNA]</scope>
    <source>
        <strain evidence="5 6">Thorbecke inbred</strain>
    </source>
</reference>
<dbReference type="Pfam" id="PF00048">
    <property type="entry name" value="IL8"/>
    <property type="match status" value="1"/>
</dbReference>
<name>G1TQN0_RABIT</name>
<dbReference type="AlphaFoldDB" id="G1TQN0"/>
<keyword evidence="2" id="KW-1015">Disulfide bond</keyword>
<organism evidence="5 6">
    <name type="scientific">Oryctolagus cuniculus</name>
    <name type="common">Rabbit</name>
    <dbReference type="NCBI Taxonomy" id="9986"/>
    <lineage>
        <taxon>Eukaryota</taxon>
        <taxon>Metazoa</taxon>
        <taxon>Chordata</taxon>
        <taxon>Craniata</taxon>
        <taxon>Vertebrata</taxon>
        <taxon>Euteleostomi</taxon>
        <taxon>Mammalia</taxon>
        <taxon>Eutheria</taxon>
        <taxon>Euarchontoglires</taxon>
        <taxon>Glires</taxon>
        <taxon>Lagomorpha</taxon>
        <taxon>Leporidae</taxon>
        <taxon>Oryctolagus</taxon>
    </lineage>
</organism>
<keyword evidence="1" id="KW-0202">Cytokine</keyword>
<sequence length="106" mass="11869">PSPRGRMPGTMHPLRLLFLVVVLLGAALQHSHAARATNVGRECCQEFFKGAIPLRKLVSWYRTSAECPKEAIGRLVCSDPKDGRVRKAIRRLPRLTVPRDLADRKS</sequence>
<dbReference type="GO" id="GO:0006955">
    <property type="term" value="P:immune response"/>
    <property type="evidence" value="ECO:0007669"/>
    <property type="project" value="InterPro"/>
</dbReference>
<dbReference type="Bgee" id="ENSOCUG00000026533">
    <property type="expression patterns" value="Expressed in autopod skin and 10 other cell types or tissues"/>
</dbReference>
<feature type="domain" description="Chemokine interleukin-8-like" evidence="4">
    <location>
        <begin position="40"/>
        <end position="92"/>
    </location>
</feature>